<dbReference type="EMBL" id="FLUX01000031">
    <property type="protein sequence ID" value="SBW25588.1"/>
    <property type="molecule type" value="Genomic_DNA"/>
</dbReference>
<proteinExistence type="predicted"/>
<dbReference type="Proteomes" id="UP000195338">
    <property type="component" value="Unassembled WGS sequence"/>
</dbReference>
<organism evidence="1 2">
    <name type="scientific">Citrobacter europaeus</name>
    <dbReference type="NCBI Taxonomy" id="1914243"/>
    <lineage>
        <taxon>Bacteria</taxon>
        <taxon>Pseudomonadati</taxon>
        <taxon>Pseudomonadota</taxon>
        <taxon>Gammaproteobacteria</taxon>
        <taxon>Enterobacterales</taxon>
        <taxon>Enterobacteriaceae</taxon>
        <taxon>Citrobacter</taxon>
    </lineage>
</organism>
<comment type="caution">
    <text evidence="1">The sequence shown here is derived from an EMBL/GenBank/DDBJ whole genome shotgun (WGS) entry which is preliminary data.</text>
</comment>
<sequence>MPEEKRDAVRKFALSRIDERIEAEKSKEKPNQDIISMLVDAREKAINSLG</sequence>
<evidence type="ECO:0000313" key="1">
    <source>
        <dbReference type="EMBL" id="SBW25588.1"/>
    </source>
</evidence>
<gene>
    <name evidence="1" type="ORF">BN4901_2580</name>
</gene>
<name>A0ABY0JPW2_9ENTR</name>
<accession>A0ABY0JPW2</accession>
<protein>
    <submittedName>
        <fullName evidence="1">Uncharacterized protein</fullName>
    </submittedName>
</protein>
<reference evidence="1 2" key="1">
    <citation type="submission" date="2016-04" db="EMBL/GenBank/DDBJ databases">
        <authorList>
            <person name="Mornico D."/>
        </authorList>
    </citation>
    <scope>NUCLEOTIDE SEQUENCE [LARGE SCALE GENOMIC DNA]</scope>
    <source>
        <strain evidence="1 2">A121</strain>
    </source>
</reference>
<keyword evidence="2" id="KW-1185">Reference proteome</keyword>
<evidence type="ECO:0000313" key="2">
    <source>
        <dbReference type="Proteomes" id="UP000195338"/>
    </source>
</evidence>